<protein>
    <submittedName>
        <fullName evidence="1">Uncharacterized protein</fullName>
    </submittedName>
</protein>
<proteinExistence type="predicted"/>
<evidence type="ECO:0000313" key="1">
    <source>
        <dbReference type="EMBL" id="CAB4131419.1"/>
    </source>
</evidence>
<dbReference type="EMBL" id="LR796247">
    <property type="protein sequence ID" value="CAB4131419.1"/>
    <property type="molecule type" value="Genomic_DNA"/>
</dbReference>
<organism evidence="1">
    <name type="scientific">uncultured Caudovirales phage</name>
    <dbReference type="NCBI Taxonomy" id="2100421"/>
    <lineage>
        <taxon>Viruses</taxon>
        <taxon>Duplodnaviria</taxon>
        <taxon>Heunggongvirae</taxon>
        <taxon>Uroviricota</taxon>
        <taxon>Caudoviricetes</taxon>
        <taxon>Peduoviridae</taxon>
        <taxon>Maltschvirus</taxon>
        <taxon>Maltschvirus maltsch</taxon>
    </lineage>
</organism>
<dbReference type="InterPro" id="IPR014729">
    <property type="entry name" value="Rossmann-like_a/b/a_fold"/>
</dbReference>
<reference evidence="1" key="1">
    <citation type="submission" date="2020-04" db="EMBL/GenBank/DDBJ databases">
        <authorList>
            <person name="Chiriac C."/>
            <person name="Salcher M."/>
            <person name="Ghai R."/>
            <person name="Kavagutti S V."/>
        </authorList>
    </citation>
    <scope>NUCLEOTIDE SEQUENCE</scope>
</reference>
<name>A0A6J5LIG3_9CAUD</name>
<sequence>MATYKNWFTSNITDRKEKGIDLDVIIKKIDEWNLDTPWDKASENVVKLIADLDKPIFIGLSGGLDSEYVCTVFEEAEVDYTPVLIKTEGNKAELEYAYDFLHRWGNNDKAVILEKKNVDMLSTYFYKLLTKCSGYGHNSVATYMVGEYAKQNGGIYVMAEHLIDEYKTGGFRVGCNEWDFYNDLLLDDDNTHYFFNYTPEISYAMIREFPDYDDVQKCKSEFYGLKYRPKMQYEYDDSYNLALMKLRRLVQLDHNPNYTFGTRQEYLQLLAKV</sequence>
<accession>A0A6J5LIG3</accession>
<dbReference type="SUPFAM" id="SSF52402">
    <property type="entry name" value="Adenine nucleotide alpha hydrolases-like"/>
    <property type="match status" value="1"/>
</dbReference>
<dbReference type="Gene3D" id="3.40.50.620">
    <property type="entry name" value="HUPs"/>
    <property type="match status" value="1"/>
</dbReference>
<gene>
    <name evidence="1" type="ORF">UFOVP132_80</name>
</gene>